<dbReference type="AlphaFoldDB" id="A0A345PDE2"/>
<dbReference type="RefSeq" id="WP_114915315.1">
    <property type="nucleotide sequence ID" value="NZ_CP024848.1"/>
</dbReference>
<evidence type="ECO:0000313" key="4">
    <source>
        <dbReference type="Proteomes" id="UP000253908"/>
    </source>
</evidence>
<evidence type="ECO:0000313" key="3">
    <source>
        <dbReference type="EMBL" id="AXI08022.1"/>
    </source>
</evidence>
<dbReference type="Gene3D" id="3.10.450.40">
    <property type="match status" value="2"/>
</dbReference>
<feature type="domain" description="PepSY" evidence="2">
    <location>
        <begin position="153"/>
        <end position="207"/>
    </location>
</feature>
<proteinExistence type="predicted"/>
<dbReference type="InterPro" id="IPR025711">
    <property type="entry name" value="PepSY"/>
</dbReference>
<feature type="domain" description="PepSY" evidence="2">
    <location>
        <begin position="34"/>
        <end position="89"/>
    </location>
</feature>
<reference evidence="4" key="1">
    <citation type="submission" date="2017-11" db="EMBL/GenBank/DDBJ databases">
        <authorList>
            <person name="Zhu W."/>
        </authorList>
    </citation>
    <scope>NUCLEOTIDE SEQUENCE [LARGE SCALE GENOMIC DNA]</scope>
    <source>
        <strain evidence="4">160</strain>
    </source>
</reference>
<feature type="region of interest" description="Disordered" evidence="1">
    <location>
        <begin position="113"/>
        <end position="150"/>
    </location>
</feature>
<organism evidence="3 4">
    <name type="scientific">Oceanobacillus zhaokaii</name>
    <dbReference type="NCBI Taxonomy" id="2052660"/>
    <lineage>
        <taxon>Bacteria</taxon>
        <taxon>Bacillati</taxon>
        <taxon>Bacillota</taxon>
        <taxon>Bacilli</taxon>
        <taxon>Bacillales</taxon>
        <taxon>Bacillaceae</taxon>
        <taxon>Oceanobacillus</taxon>
    </lineage>
</organism>
<accession>A0A345PDE2</accession>
<evidence type="ECO:0000256" key="1">
    <source>
        <dbReference type="SAM" id="MobiDB-lite"/>
    </source>
</evidence>
<evidence type="ECO:0000259" key="2">
    <source>
        <dbReference type="Pfam" id="PF03413"/>
    </source>
</evidence>
<protein>
    <recommendedName>
        <fullName evidence="2">PepSY domain-containing protein</fullName>
    </recommendedName>
</protein>
<name>A0A345PDE2_9BACI</name>
<dbReference type="KEGG" id="ocn:CUC15_03070"/>
<dbReference type="Pfam" id="PF03413">
    <property type="entry name" value="PepSY"/>
    <property type="match status" value="2"/>
</dbReference>
<gene>
    <name evidence="3" type="ORF">CUC15_03070</name>
</gene>
<dbReference type="OrthoDB" id="5361545at2"/>
<dbReference type="Proteomes" id="UP000253908">
    <property type="component" value="Chromosome"/>
</dbReference>
<feature type="compositionally biased region" description="Basic and acidic residues" evidence="1">
    <location>
        <begin position="121"/>
        <end position="138"/>
    </location>
</feature>
<dbReference type="EMBL" id="CP024848">
    <property type="protein sequence ID" value="AXI08022.1"/>
    <property type="molecule type" value="Genomic_DNA"/>
</dbReference>
<sequence length="217" mass="23718">MKKKLGITVGAMAVAGLIGLGFSQTGVVNADPALNVDEIKTKVTTQYPGTVTELELDERSNKAIYEVEIKNGNKEYELKVDGNNGEVLDLDEKVVKNKPSDVTIVEKETLNASKVTDDDDEQKKNDDQRKDDDDKDSAVQKTVAPKPAKKAVIGDEKARSIAASQFSGSIVELDLDEDDGRLIYEIEMKNGDSEAEIEIDAYTGTILVIDIDHDDDE</sequence>
<keyword evidence="4" id="KW-1185">Reference proteome</keyword>